<dbReference type="Pfam" id="PF03314">
    <property type="entry name" value="DUF273"/>
    <property type="match status" value="1"/>
</dbReference>
<keyword evidence="2" id="KW-1185">Reference proteome</keyword>
<dbReference type="Gene3D" id="3.90.550.10">
    <property type="entry name" value="Spore Coat Polysaccharide Biosynthesis Protein SpsA, Chain A"/>
    <property type="match status" value="1"/>
</dbReference>
<gene>
    <name evidence="1" type="ORF">NBR_LOCUS14597</name>
</gene>
<dbReference type="EMBL" id="UYSL01021419">
    <property type="protein sequence ID" value="VDL78186.1"/>
    <property type="molecule type" value="Genomic_DNA"/>
</dbReference>
<protein>
    <submittedName>
        <fullName evidence="3">Hexosyltransferase</fullName>
    </submittedName>
</protein>
<name>A0A0N4YDB2_NIPBR</name>
<evidence type="ECO:0000313" key="2">
    <source>
        <dbReference type="Proteomes" id="UP000271162"/>
    </source>
</evidence>
<dbReference type="PANTHER" id="PTHR31562">
    <property type="entry name" value="PROTEIN CBG18972"/>
    <property type="match status" value="1"/>
</dbReference>
<dbReference type="InterPro" id="IPR004988">
    <property type="entry name" value="DUF273"/>
</dbReference>
<dbReference type="STRING" id="27835.A0A0N4YDB2"/>
<dbReference type="Proteomes" id="UP000271162">
    <property type="component" value="Unassembled WGS sequence"/>
</dbReference>
<proteinExistence type="predicted"/>
<dbReference type="OMA" id="REWIAMW"/>
<evidence type="ECO:0000313" key="1">
    <source>
        <dbReference type="EMBL" id="VDL78186.1"/>
    </source>
</evidence>
<sequence>MFQRHCVVAHMMKSWKEEWLLFLDADMAVINPNHLIEEYVPDDPNVHIVFYNRIFNHEVMAGSYLIRNVNYSYDFLIRWSDYEFELPKSFHGSDNGAIHSVIVSFALPSQTENREKCEKLWRNARDYDTLSTYEVCMQMILSANRLEHVRVLEKVDFSAI</sequence>
<dbReference type="InterPro" id="IPR029044">
    <property type="entry name" value="Nucleotide-diphossugar_trans"/>
</dbReference>
<dbReference type="AlphaFoldDB" id="A0A0N4YDB2"/>
<dbReference type="WBParaSite" id="NBR_0001459601-mRNA-1">
    <property type="protein sequence ID" value="NBR_0001459601-mRNA-1"/>
    <property type="gene ID" value="NBR_0001459601"/>
</dbReference>
<organism evidence="3">
    <name type="scientific">Nippostrongylus brasiliensis</name>
    <name type="common">Rat hookworm</name>
    <dbReference type="NCBI Taxonomy" id="27835"/>
    <lineage>
        <taxon>Eukaryota</taxon>
        <taxon>Metazoa</taxon>
        <taxon>Ecdysozoa</taxon>
        <taxon>Nematoda</taxon>
        <taxon>Chromadorea</taxon>
        <taxon>Rhabditida</taxon>
        <taxon>Rhabditina</taxon>
        <taxon>Rhabditomorpha</taxon>
        <taxon>Strongyloidea</taxon>
        <taxon>Heligmosomidae</taxon>
        <taxon>Nippostrongylus</taxon>
    </lineage>
</organism>
<evidence type="ECO:0000313" key="3">
    <source>
        <dbReference type="WBParaSite" id="NBR_0001459601-mRNA-1"/>
    </source>
</evidence>
<reference evidence="1 2" key="2">
    <citation type="submission" date="2018-11" db="EMBL/GenBank/DDBJ databases">
        <authorList>
            <consortium name="Pathogen Informatics"/>
        </authorList>
    </citation>
    <scope>NUCLEOTIDE SEQUENCE [LARGE SCALE GENOMIC DNA]</scope>
</reference>
<dbReference type="PANTHER" id="PTHR31562:SF2">
    <property type="entry name" value="NUCLEOTIDE-DIPHOSPHO-SUGAR TRANSFERASE"/>
    <property type="match status" value="1"/>
</dbReference>
<accession>A0A0N4YDB2</accession>
<reference evidence="3" key="1">
    <citation type="submission" date="2017-02" db="UniProtKB">
        <authorList>
            <consortium name="WormBaseParasite"/>
        </authorList>
    </citation>
    <scope>IDENTIFICATION</scope>
</reference>